<accession>A0A1V9Y9L6</accession>
<dbReference type="OrthoDB" id="10384386at2759"/>
<gene>
    <name evidence="1" type="ORF">ACHHYP_16081</name>
</gene>
<dbReference type="AlphaFoldDB" id="A0A1V9Y9L6"/>
<name>A0A1V9Y9L6_ACHHY</name>
<dbReference type="Proteomes" id="UP000243579">
    <property type="component" value="Unassembled WGS sequence"/>
</dbReference>
<sequence>MDDMYPSPLPVPVEDETEPRQTALAKRHGDEMAALATRHAHEEAALKQLHALEDATCLAVQEASARAAYEEGLHDLDVFMDNDREACWHLQTGHALWLKHKHEQNTLHKAQAAEMVHLCQSQRRRYEAHMHQQSRAPTTPSALRRGELDRANDPHGLVNIAYSGSASLQ</sequence>
<dbReference type="EMBL" id="JNBR01002460">
    <property type="protein sequence ID" value="OQR82417.1"/>
    <property type="molecule type" value="Genomic_DNA"/>
</dbReference>
<protein>
    <submittedName>
        <fullName evidence="1">Uncharacterized protein</fullName>
    </submittedName>
</protein>
<proteinExistence type="predicted"/>
<organism evidence="1 2">
    <name type="scientific">Achlya hypogyna</name>
    <name type="common">Oomycete</name>
    <name type="synonym">Protoachlya hypogyna</name>
    <dbReference type="NCBI Taxonomy" id="1202772"/>
    <lineage>
        <taxon>Eukaryota</taxon>
        <taxon>Sar</taxon>
        <taxon>Stramenopiles</taxon>
        <taxon>Oomycota</taxon>
        <taxon>Saprolegniomycetes</taxon>
        <taxon>Saprolegniales</taxon>
        <taxon>Achlyaceae</taxon>
        <taxon>Achlya</taxon>
    </lineage>
</organism>
<keyword evidence="2" id="KW-1185">Reference proteome</keyword>
<reference evidence="1 2" key="1">
    <citation type="journal article" date="2014" name="Genome Biol. Evol.">
        <title>The secreted proteins of Achlya hypogyna and Thraustotheca clavata identify the ancestral oomycete secretome and reveal gene acquisitions by horizontal gene transfer.</title>
        <authorList>
            <person name="Misner I."/>
            <person name="Blouin N."/>
            <person name="Leonard G."/>
            <person name="Richards T.A."/>
            <person name="Lane C.E."/>
        </authorList>
    </citation>
    <scope>NUCLEOTIDE SEQUENCE [LARGE SCALE GENOMIC DNA]</scope>
    <source>
        <strain evidence="1 2">ATCC 48635</strain>
    </source>
</reference>
<comment type="caution">
    <text evidence="1">The sequence shown here is derived from an EMBL/GenBank/DDBJ whole genome shotgun (WGS) entry which is preliminary data.</text>
</comment>
<evidence type="ECO:0000313" key="2">
    <source>
        <dbReference type="Proteomes" id="UP000243579"/>
    </source>
</evidence>
<evidence type="ECO:0000313" key="1">
    <source>
        <dbReference type="EMBL" id="OQR82417.1"/>
    </source>
</evidence>